<dbReference type="STRING" id="38654.A0A3Q0GU99"/>
<dbReference type="Pfam" id="PF15783">
    <property type="entry name" value="FSIP2"/>
    <property type="match status" value="1"/>
</dbReference>
<accession>A0A3Q0GU99</accession>
<dbReference type="PANTHER" id="PTHR21856:SF7">
    <property type="entry name" value="FIBROUS SHEATH-INTERACTING PROTEIN 2"/>
    <property type="match status" value="1"/>
</dbReference>
<proteinExistence type="predicted"/>
<dbReference type="PANTHER" id="PTHR21856">
    <property type="entry name" value="FIBROUS SHEATH-INTERACTING PROTEIN 2"/>
    <property type="match status" value="1"/>
</dbReference>
<evidence type="ECO:0000259" key="2">
    <source>
        <dbReference type="Pfam" id="PF15783"/>
    </source>
</evidence>
<name>A0A3Q0GU99_ALLSI</name>
<evidence type="ECO:0000256" key="1">
    <source>
        <dbReference type="SAM" id="MobiDB-lite"/>
    </source>
</evidence>
<evidence type="ECO:0000313" key="3">
    <source>
        <dbReference type="Proteomes" id="UP000189705"/>
    </source>
</evidence>
<dbReference type="KEGG" id="asn:112550511"/>
<feature type="region of interest" description="Disordered" evidence="1">
    <location>
        <begin position="1"/>
        <end position="28"/>
    </location>
</feature>
<feature type="domain" description="Fibrous sheath-interacting protein 2 C-terminal" evidence="2">
    <location>
        <begin position="1"/>
        <end position="313"/>
    </location>
</feature>
<dbReference type="GO" id="GO:0005739">
    <property type="term" value="C:mitochondrion"/>
    <property type="evidence" value="ECO:0007669"/>
    <property type="project" value="TreeGrafter"/>
</dbReference>
<keyword evidence="3" id="KW-1185">Reference proteome</keyword>
<protein>
    <submittedName>
        <fullName evidence="4">Fibrous sheath-interacting protein 2-like</fullName>
    </submittedName>
</protein>
<dbReference type="Proteomes" id="UP000189705">
    <property type="component" value="Unplaced"/>
</dbReference>
<dbReference type="AlphaFoldDB" id="A0A3Q0GU99"/>
<organism evidence="3 4">
    <name type="scientific">Alligator sinensis</name>
    <name type="common">Chinese alligator</name>
    <dbReference type="NCBI Taxonomy" id="38654"/>
    <lineage>
        <taxon>Eukaryota</taxon>
        <taxon>Metazoa</taxon>
        <taxon>Chordata</taxon>
        <taxon>Craniata</taxon>
        <taxon>Vertebrata</taxon>
        <taxon>Euteleostomi</taxon>
        <taxon>Archelosauria</taxon>
        <taxon>Archosauria</taxon>
        <taxon>Crocodylia</taxon>
        <taxon>Alligatoridae</taxon>
        <taxon>Alligatorinae</taxon>
        <taxon>Alligator</taxon>
    </lineage>
</organism>
<dbReference type="GeneID" id="112550511"/>
<evidence type="ECO:0000313" key="4">
    <source>
        <dbReference type="RefSeq" id="XP_025061713.1"/>
    </source>
</evidence>
<sequence>MKVISKVGAKISEDENSSSQHIEHPHSREDDMIQTLADSVYNKLLTQFQSKFNMQNCLRSGCMIISEALCDLVFQEISGNPLQNSLSGELPLHCCAEADNIVQNTLRDVTEPLDNPNSLSSDLSKIVPLIIEKPAANLLSTFTSLFPIVDLAAERTLLLNDATRKILYALQVLLSKHRMNMNEHIGEREFLHTEDSQTMGDLFPSVCTSMVDHFDSDIFVRRDLTNRKDILAHRIATSIAKEVAKPEFQASSEKETLPTSSSTTEGVRILEKLPIDLGMIKKITKPALNPHIPVVSMTFVEEILSRFLSKVFKFN</sequence>
<dbReference type="RefSeq" id="XP_025061713.1">
    <property type="nucleotide sequence ID" value="XM_025205928.1"/>
</dbReference>
<reference evidence="4" key="1">
    <citation type="submission" date="2025-08" db="UniProtKB">
        <authorList>
            <consortium name="RefSeq"/>
        </authorList>
    </citation>
    <scope>IDENTIFICATION</scope>
</reference>
<dbReference type="InParanoid" id="A0A3Q0GU99"/>
<gene>
    <name evidence="4" type="primary">LOC112550511</name>
</gene>
<dbReference type="InterPro" id="IPR031554">
    <property type="entry name" value="FSIP2_C"/>
</dbReference>
<dbReference type="InterPro" id="IPR038891">
    <property type="entry name" value="FSIP2"/>
</dbReference>